<dbReference type="RefSeq" id="WP_203779641.1">
    <property type="nucleotide sequence ID" value="NZ_BOMV01000007.1"/>
</dbReference>
<dbReference type="InterPro" id="IPR022183">
    <property type="entry name" value="DUF3710"/>
</dbReference>
<feature type="region of interest" description="Disordered" evidence="1">
    <location>
        <begin position="200"/>
        <end position="231"/>
    </location>
</feature>
<keyword evidence="3" id="KW-1185">Reference proteome</keyword>
<evidence type="ECO:0000256" key="1">
    <source>
        <dbReference type="SAM" id="MobiDB-lite"/>
    </source>
</evidence>
<protein>
    <recommendedName>
        <fullName evidence="4">DUF3710 domain-containing protein</fullName>
    </recommendedName>
</protein>
<reference evidence="2" key="1">
    <citation type="submission" date="2021-01" db="EMBL/GenBank/DDBJ databases">
        <title>Whole genome shotgun sequence of Actinoplanes rishiriensis NBRC 108556.</title>
        <authorList>
            <person name="Komaki H."/>
            <person name="Tamura T."/>
        </authorList>
    </citation>
    <scope>NUCLEOTIDE SEQUENCE</scope>
    <source>
        <strain evidence="2">NBRC 108556</strain>
    </source>
</reference>
<dbReference type="Pfam" id="PF12502">
    <property type="entry name" value="DUF3710"/>
    <property type="match status" value="1"/>
</dbReference>
<evidence type="ECO:0000313" key="2">
    <source>
        <dbReference type="EMBL" id="GIE93446.1"/>
    </source>
</evidence>
<dbReference type="AlphaFoldDB" id="A0A919JYS9"/>
<sequence>MFSRKRGGPKHVRAADAPPSEALANSLAADGEPPVPEQGPWDVKHAPEGVQRLDLGSLQIPAVEGVEVRVQANPDGGVEQIVLVDGESALQLGVFAAPRSEGIWNEVREEIAGAMTADGVTPREIQGPYGVELTARVNTPDGPADVRFVGVDGPRWMVRALFQGAAAADRNREGALGVVLSGLVVVRDDEARPVREALPLRLPKEMTEQAQEGEHEHDGPAQPGANGRAPI</sequence>
<dbReference type="Proteomes" id="UP000636960">
    <property type="component" value="Unassembled WGS sequence"/>
</dbReference>
<dbReference type="EMBL" id="BOMV01000007">
    <property type="protein sequence ID" value="GIE93446.1"/>
    <property type="molecule type" value="Genomic_DNA"/>
</dbReference>
<accession>A0A919JYS9</accession>
<organism evidence="2 3">
    <name type="scientific">Paractinoplanes rishiriensis</name>
    <dbReference type="NCBI Taxonomy" id="1050105"/>
    <lineage>
        <taxon>Bacteria</taxon>
        <taxon>Bacillati</taxon>
        <taxon>Actinomycetota</taxon>
        <taxon>Actinomycetes</taxon>
        <taxon>Micromonosporales</taxon>
        <taxon>Micromonosporaceae</taxon>
        <taxon>Paractinoplanes</taxon>
    </lineage>
</organism>
<feature type="compositionally biased region" description="Basic residues" evidence="1">
    <location>
        <begin position="1"/>
        <end position="12"/>
    </location>
</feature>
<proteinExistence type="predicted"/>
<feature type="region of interest" description="Disordered" evidence="1">
    <location>
        <begin position="1"/>
        <end position="43"/>
    </location>
</feature>
<evidence type="ECO:0000313" key="3">
    <source>
        <dbReference type="Proteomes" id="UP000636960"/>
    </source>
</evidence>
<feature type="compositionally biased region" description="Basic and acidic residues" evidence="1">
    <location>
        <begin position="202"/>
        <end position="219"/>
    </location>
</feature>
<gene>
    <name evidence="2" type="ORF">Ari01nite_09110</name>
</gene>
<name>A0A919JYS9_9ACTN</name>
<comment type="caution">
    <text evidence="2">The sequence shown here is derived from an EMBL/GenBank/DDBJ whole genome shotgun (WGS) entry which is preliminary data.</text>
</comment>
<evidence type="ECO:0008006" key="4">
    <source>
        <dbReference type="Google" id="ProtNLM"/>
    </source>
</evidence>